<reference evidence="8 9" key="1">
    <citation type="journal article" date="2016" name="Nat. Commun.">
        <title>Thousands of microbial genomes shed light on interconnected biogeochemical processes in an aquifer system.</title>
        <authorList>
            <person name="Anantharaman K."/>
            <person name="Brown C.T."/>
            <person name="Hug L.A."/>
            <person name="Sharon I."/>
            <person name="Castelle C.J."/>
            <person name="Probst A.J."/>
            <person name="Thomas B.C."/>
            <person name="Singh A."/>
            <person name="Wilkins M.J."/>
            <person name="Karaoz U."/>
            <person name="Brodie E.L."/>
            <person name="Williams K.H."/>
            <person name="Hubbard S.S."/>
            <person name="Banfield J.F."/>
        </authorList>
    </citation>
    <scope>NUCLEOTIDE SEQUENCE [LARGE SCALE GENOMIC DNA]</scope>
</reference>
<keyword evidence="2 4" id="KW-0689">Ribosomal protein</keyword>
<sequence length="176" mass="18698">MSRLGKQPVTIPTGVTVSFENGLLTVAGPKGTLTRAIKSDVTISIAEQQVTLTPGTTPDAPALWGTYAAHVRNMIKGVTEGFTKVLDIEGVGYRAEVKGSTLVLNVGFSHPVPLDIPAGVTALVEKSAITLTAADKDLLGQFAANVRKVRKPEPYKGKGIRYRGEYIIRKQGKKAA</sequence>
<dbReference type="Pfam" id="PF00347">
    <property type="entry name" value="Ribosomal_L6"/>
    <property type="match status" value="2"/>
</dbReference>
<gene>
    <name evidence="4" type="primary">rplF</name>
    <name evidence="8" type="ORF">A3G90_01375</name>
</gene>
<dbReference type="PIRSF" id="PIRSF002162">
    <property type="entry name" value="Ribosomal_L6"/>
    <property type="match status" value="1"/>
</dbReference>
<keyword evidence="4 6" id="KW-0694">RNA-binding</keyword>
<evidence type="ECO:0000313" key="8">
    <source>
        <dbReference type="EMBL" id="OGG84719.1"/>
    </source>
</evidence>
<dbReference type="InterPro" id="IPR002358">
    <property type="entry name" value="Ribosomal_uL6_CS"/>
</dbReference>
<feature type="domain" description="Large ribosomal subunit protein uL6 alpha-beta" evidence="7">
    <location>
        <begin position="90"/>
        <end position="162"/>
    </location>
</feature>
<dbReference type="FunFam" id="3.90.930.12:FF:000001">
    <property type="entry name" value="50S ribosomal protein L6"/>
    <property type="match status" value="1"/>
</dbReference>
<dbReference type="GO" id="GO:0022625">
    <property type="term" value="C:cytosolic large ribosomal subunit"/>
    <property type="evidence" value="ECO:0007669"/>
    <property type="project" value="UniProtKB-UniRule"/>
</dbReference>
<evidence type="ECO:0000256" key="1">
    <source>
        <dbReference type="ARBA" id="ARBA00009356"/>
    </source>
</evidence>
<keyword evidence="4 6" id="KW-0699">rRNA-binding</keyword>
<dbReference type="GO" id="GO:0002181">
    <property type="term" value="P:cytoplasmic translation"/>
    <property type="evidence" value="ECO:0007669"/>
    <property type="project" value="TreeGrafter"/>
</dbReference>
<feature type="domain" description="Large ribosomal subunit protein uL6 alpha-beta" evidence="7">
    <location>
        <begin position="11"/>
        <end position="81"/>
    </location>
</feature>
<dbReference type="InterPro" id="IPR020040">
    <property type="entry name" value="Ribosomal_uL6_a/b-dom"/>
</dbReference>
<comment type="subunit">
    <text evidence="4">Part of the 50S ribosomal subunit.</text>
</comment>
<comment type="caution">
    <text evidence="8">The sequence shown here is derived from an EMBL/GenBank/DDBJ whole genome shotgun (WGS) entry which is preliminary data.</text>
</comment>
<accession>A0A1F6FFU7</accession>
<protein>
    <recommendedName>
        <fullName evidence="4">Large ribosomal subunit protein uL6</fullName>
    </recommendedName>
</protein>
<evidence type="ECO:0000259" key="7">
    <source>
        <dbReference type="Pfam" id="PF00347"/>
    </source>
</evidence>
<dbReference type="SUPFAM" id="SSF56053">
    <property type="entry name" value="Ribosomal protein L6"/>
    <property type="match status" value="2"/>
</dbReference>
<keyword evidence="3 4" id="KW-0687">Ribonucleoprotein</keyword>
<organism evidence="8 9">
    <name type="scientific">Candidatus Kaiserbacteria bacterium RIFCSPLOWO2_12_FULL_45_26</name>
    <dbReference type="NCBI Taxonomy" id="1798525"/>
    <lineage>
        <taxon>Bacteria</taxon>
        <taxon>Candidatus Kaiseribacteriota</taxon>
    </lineage>
</organism>
<evidence type="ECO:0000256" key="3">
    <source>
        <dbReference type="ARBA" id="ARBA00023274"/>
    </source>
</evidence>
<dbReference type="EMBL" id="MFMM01000001">
    <property type="protein sequence ID" value="OGG84719.1"/>
    <property type="molecule type" value="Genomic_DNA"/>
</dbReference>
<name>A0A1F6FFU7_9BACT</name>
<dbReference type="HAMAP" id="MF_01365_B">
    <property type="entry name" value="Ribosomal_uL6_B"/>
    <property type="match status" value="1"/>
</dbReference>
<comment type="similarity">
    <text evidence="1 4 5">Belongs to the universal ribosomal protein uL6 family.</text>
</comment>
<dbReference type="PANTHER" id="PTHR11655">
    <property type="entry name" value="60S/50S RIBOSOMAL PROTEIN L6/L9"/>
    <property type="match status" value="1"/>
</dbReference>
<proteinExistence type="inferred from homology"/>
<evidence type="ECO:0000256" key="5">
    <source>
        <dbReference type="RuleBase" id="RU003869"/>
    </source>
</evidence>
<dbReference type="STRING" id="1798525.A3G90_01375"/>
<dbReference type="Proteomes" id="UP000177325">
    <property type="component" value="Unassembled WGS sequence"/>
</dbReference>
<dbReference type="Gene3D" id="3.90.930.12">
    <property type="entry name" value="Ribosomal protein L6, alpha-beta domain"/>
    <property type="match status" value="2"/>
</dbReference>
<dbReference type="InterPro" id="IPR000702">
    <property type="entry name" value="Ribosomal_uL6-like"/>
</dbReference>
<dbReference type="AlphaFoldDB" id="A0A1F6FFU7"/>
<dbReference type="PROSITE" id="PS00525">
    <property type="entry name" value="RIBOSOMAL_L6_1"/>
    <property type="match status" value="1"/>
</dbReference>
<evidence type="ECO:0000256" key="2">
    <source>
        <dbReference type="ARBA" id="ARBA00022980"/>
    </source>
</evidence>
<evidence type="ECO:0000313" key="9">
    <source>
        <dbReference type="Proteomes" id="UP000177325"/>
    </source>
</evidence>
<dbReference type="GO" id="GO:0003735">
    <property type="term" value="F:structural constituent of ribosome"/>
    <property type="evidence" value="ECO:0007669"/>
    <property type="project" value="UniProtKB-UniRule"/>
</dbReference>
<evidence type="ECO:0000256" key="6">
    <source>
        <dbReference type="RuleBase" id="RU003870"/>
    </source>
</evidence>
<dbReference type="GO" id="GO:0019843">
    <property type="term" value="F:rRNA binding"/>
    <property type="evidence" value="ECO:0007669"/>
    <property type="project" value="UniProtKB-UniRule"/>
</dbReference>
<dbReference type="InterPro" id="IPR036789">
    <property type="entry name" value="Ribosomal_uL6-like_a/b-dom_sf"/>
</dbReference>
<dbReference type="InterPro" id="IPR019906">
    <property type="entry name" value="Ribosomal_uL6_bac-type"/>
</dbReference>
<dbReference type="PANTHER" id="PTHR11655:SF14">
    <property type="entry name" value="LARGE RIBOSOMAL SUBUNIT PROTEIN UL6M"/>
    <property type="match status" value="1"/>
</dbReference>
<dbReference type="NCBIfam" id="TIGR03654">
    <property type="entry name" value="L6_bact"/>
    <property type="match status" value="1"/>
</dbReference>
<comment type="function">
    <text evidence="4 6">This protein binds to the 23S rRNA, and is important in its secondary structure. It is located near the subunit interface in the base of the L7/L12 stalk, and near the tRNA binding site of the peptidyltransferase center.</text>
</comment>
<evidence type="ECO:0000256" key="4">
    <source>
        <dbReference type="HAMAP-Rule" id="MF_01365"/>
    </source>
</evidence>
<dbReference type="PRINTS" id="PR00059">
    <property type="entry name" value="RIBOSOMALL6"/>
</dbReference>